<sequence length="114" mass="12585">MLYLETRWGSLVSFGLAARMLSDVLPLDRPVAPERVRRHLHAVMAREEAAMGEEPHGWAWSGCQRDLNEMPLPNGPAYVGVDGGFVRDRAGSWFEVIAGKSISGFDRHAPEATP</sequence>
<evidence type="ECO:0000313" key="1">
    <source>
        <dbReference type="EMBL" id="MDB2294662.1"/>
    </source>
</evidence>
<feature type="non-terminal residue" evidence="1">
    <location>
        <position position="114"/>
    </location>
</feature>
<proteinExistence type="predicted"/>
<gene>
    <name evidence="1" type="ORF">PM085_20955</name>
</gene>
<comment type="caution">
    <text evidence="1">The sequence shown here is derived from an EMBL/GenBank/DDBJ whole genome shotgun (WGS) entry which is preliminary data.</text>
</comment>
<keyword evidence="2" id="KW-1185">Reference proteome</keyword>
<dbReference type="Proteomes" id="UP001210528">
    <property type="component" value="Unassembled WGS sequence"/>
</dbReference>
<organism evidence="1 2">
    <name type="scientific">Halorubrum ezzemoulense</name>
    <name type="common">Halorubrum chaoviator</name>
    <dbReference type="NCBI Taxonomy" id="337243"/>
    <lineage>
        <taxon>Archaea</taxon>
        <taxon>Methanobacteriati</taxon>
        <taxon>Methanobacteriota</taxon>
        <taxon>Stenosarchaea group</taxon>
        <taxon>Halobacteria</taxon>
        <taxon>Halobacteriales</taxon>
        <taxon>Haloferacaceae</taxon>
        <taxon>Halorubrum</taxon>
    </lineage>
</organism>
<reference evidence="1 2" key="1">
    <citation type="submission" date="2023-01" db="EMBL/GenBank/DDBJ databases">
        <title>Halorubrum ezzemoulense from Santa Pola, Spain.</title>
        <authorList>
            <person name="Feng Y."/>
            <person name="Louyakis A.S."/>
            <person name="Gogarten J.P."/>
        </authorList>
    </citation>
    <scope>NUCLEOTIDE SEQUENCE [LARGE SCALE GENOMIC DNA]</scope>
    <source>
        <strain evidence="1 2">AMM015</strain>
    </source>
</reference>
<accession>A0ABT4Z910</accession>
<protein>
    <submittedName>
        <fullName evidence="1">ISKra4 family transposase</fullName>
    </submittedName>
</protein>
<evidence type="ECO:0000313" key="2">
    <source>
        <dbReference type="Proteomes" id="UP001210528"/>
    </source>
</evidence>
<dbReference type="EMBL" id="JAQLUK010000300">
    <property type="protein sequence ID" value="MDB2294662.1"/>
    <property type="molecule type" value="Genomic_DNA"/>
</dbReference>
<name>A0ABT4Z910_HALEZ</name>